<dbReference type="EMBL" id="JACGWJ010000012">
    <property type="protein sequence ID" value="KAL0385939.1"/>
    <property type="molecule type" value="Genomic_DNA"/>
</dbReference>
<name>A0AAW2S1H9_SESRA</name>
<evidence type="ECO:0000256" key="12">
    <source>
        <dbReference type="ARBA" id="ARBA00045850"/>
    </source>
</evidence>
<dbReference type="InterPro" id="IPR045249">
    <property type="entry name" value="HARBI1-like"/>
</dbReference>
<dbReference type="GO" id="GO:0004518">
    <property type="term" value="F:nuclease activity"/>
    <property type="evidence" value="ECO:0007669"/>
    <property type="project" value="UniProtKB-KW"/>
</dbReference>
<reference evidence="14" key="1">
    <citation type="submission" date="2020-06" db="EMBL/GenBank/DDBJ databases">
        <authorList>
            <person name="Li T."/>
            <person name="Hu X."/>
            <person name="Zhang T."/>
            <person name="Song X."/>
            <person name="Zhang H."/>
            <person name="Dai N."/>
            <person name="Sheng W."/>
            <person name="Hou X."/>
            <person name="Wei L."/>
        </authorList>
    </citation>
    <scope>NUCLEOTIDE SEQUENCE</scope>
    <source>
        <strain evidence="14">G02</strain>
        <tissue evidence="14">Leaf</tissue>
    </source>
</reference>
<evidence type="ECO:0000256" key="10">
    <source>
        <dbReference type="ARBA" id="ARBA00023242"/>
    </source>
</evidence>
<dbReference type="GO" id="GO:0046872">
    <property type="term" value="F:metal ion binding"/>
    <property type="evidence" value="ECO:0007669"/>
    <property type="project" value="UniProtKB-KW"/>
</dbReference>
<accession>A0AAW2S1H9</accession>
<evidence type="ECO:0000256" key="11">
    <source>
        <dbReference type="ARBA" id="ARBA00030126"/>
    </source>
</evidence>
<reference evidence="14" key="2">
    <citation type="journal article" date="2024" name="Plant">
        <title>Genomic evolution and insights into agronomic trait innovations of Sesamum species.</title>
        <authorList>
            <person name="Miao H."/>
            <person name="Wang L."/>
            <person name="Qu L."/>
            <person name="Liu H."/>
            <person name="Sun Y."/>
            <person name="Le M."/>
            <person name="Wang Q."/>
            <person name="Wei S."/>
            <person name="Zheng Y."/>
            <person name="Lin W."/>
            <person name="Duan Y."/>
            <person name="Cao H."/>
            <person name="Xiong S."/>
            <person name="Wang X."/>
            <person name="Wei L."/>
            <person name="Li C."/>
            <person name="Ma Q."/>
            <person name="Ju M."/>
            <person name="Zhao R."/>
            <person name="Li G."/>
            <person name="Mu C."/>
            <person name="Tian Q."/>
            <person name="Mei H."/>
            <person name="Zhang T."/>
            <person name="Gao T."/>
            <person name="Zhang H."/>
        </authorList>
    </citation>
    <scope>NUCLEOTIDE SEQUENCE</scope>
    <source>
        <strain evidence="14">G02</strain>
    </source>
</reference>
<feature type="domain" description="DDE Tnp4" evidence="13">
    <location>
        <begin position="6"/>
        <end position="62"/>
    </location>
</feature>
<keyword evidence="7" id="KW-0540">Nuclease</keyword>
<evidence type="ECO:0000313" key="14">
    <source>
        <dbReference type="EMBL" id="KAL0385939.1"/>
    </source>
</evidence>
<evidence type="ECO:0000256" key="3">
    <source>
        <dbReference type="ARBA" id="ARBA00004496"/>
    </source>
</evidence>
<dbReference type="Pfam" id="PF13359">
    <property type="entry name" value="DDE_Tnp_4"/>
    <property type="match status" value="1"/>
</dbReference>
<dbReference type="GO" id="GO:0005634">
    <property type="term" value="C:nucleus"/>
    <property type="evidence" value="ECO:0007669"/>
    <property type="project" value="UniProtKB-SubCell"/>
</dbReference>
<evidence type="ECO:0000256" key="5">
    <source>
        <dbReference type="ARBA" id="ARBA00015519"/>
    </source>
</evidence>
<keyword evidence="8" id="KW-0479">Metal-binding</keyword>
<keyword evidence="9" id="KW-0378">Hydrolase</keyword>
<evidence type="ECO:0000259" key="13">
    <source>
        <dbReference type="Pfam" id="PF13359"/>
    </source>
</evidence>
<dbReference type="PANTHER" id="PTHR22930:SF281">
    <property type="entry name" value="NUCLEASE"/>
    <property type="match status" value="1"/>
</dbReference>
<dbReference type="PRINTS" id="PR02086">
    <property type="entry name" value="PUTNUCHARBI1"/>
</dbReference>
<protein>
    <recommendedName>
        <fullName evidence="5">Putative nuclease HARBI1</fullName>
    </recommendedName>
    <alternativeName>
        <fullName evidence="11">Harbinger transposase-derived nuclease</fullName>
    </alternativeName>
</protein>
<comment type="similarity">
    <text evidence="4">Belongs to the HARBI1 family.</text>
</comment>
<feature type="non-terminal residue" evidence="14">
    <location>
        <position position="75"/>
    </location>
</feature>
<evidence type="ECO:0000256" key="2">
    <source>
        <dbReference type="ARBA" id="ARBA00004123"/>
    </source>
</evidence>
<comment type="function">
    <text evidence="12">Transposase-derived protein that may have nuclease activity. Does not have transposase activity.</text>
</comment>
<dbReference type="InterPro" id="IPR027806">
    <property type="entry name" value="HARBI1_dom"/>
</dbReference>
<sequence>GCLGALDGTHVEVRIPDCDKGRYRNRKGQISVNVLRVCNIEGKLIYALSGWEGSAADDRVLHDAVHRPVDIKVPI</sequence>
<comment type="subcellular location">
    <subcellularLocation>
        <location evidence="3">Cytoplasm</location>
    </subcellularLocation>
    <subcellularLocation>
        <location evidence="2">Nucleus</location>
    </subcellularLocation>
</comment>
<comment type="cofactor">
    <cofactor evidence="1">
        <name>a divalent metal cation</name>
        <dbReference type="ChEBI" id="CHEBI:60240"/>
    </cofactor>
</comment>
<keyword evidence="6" id="KW-0963">Cytoplasm</keyword>
<dbReference type="PANTHER" id="PTHR22930">
    <property type="match status" value="1"/>
</dbReference>
<proteinExistence type="inferred from homology"/>
<dbReference type="AlphaFoldDB" id="A0AAW2S1H9"/>
<feature type="non-terminal residue" evidence="14">
    <location>
        <position position="1"/>
    </location>
</feature>
<dbReference type="GO" id="GO:0005737">
    <property type="term" value="C:cytoplasm"/>
    <property type="evidence" value="ECO:0007669"/>
    <property type="project" value="UniProtKB-SubCell"/>
</dbReference>
<dbReference type="InterPro" id="IPR026103">
    <property type="entry name" value="HARBI1_animal"/>
</dbReference>
<dbReference type="GO" id="GO:0016787">
    <property type="term" value="F:hydrolase activity"/>
    <property type="evidence" value="ECO:0007669"/>
    <property type="project" value="UniProtKB-KW"/>
</dbReference>
<gene>
    <name evidence="14" type="ORF">Sradi_2988200</name>
</gene>
<organism evidence="14">
    <name type="scientific">Sesamum radiatum</name>
    <name type="common">Black benniseed</name>
    <dbReference type="NCBI Taxonomy" id="300843"/>
    <lineage>
        <taxon>Eukaryota</taxon>
        <taxon>Viridiplantae</taxon>
        <taxon>Streptophyta</taxon>
        <taxon>Embryophyta</taxon>
        <taxon>Tracheophyta</taxon>
        <taxon>Spermatophyta</taxon>
        <taxon>Magnoliopsida</taxon>
        <taxon>eudicotyledons</taxon>
        <taxon>Gunneridae</taxon>
        <taxon>Pentapetalae</taxon>
        <taxon>asterids</taxon>
        <taxon>lamiids</taxon>
        <taxon>Lamiales</taxon>
        <taxon>Pedaliaceae</taxon>
        <taxon>Sesamum</taxon>
    </lineage>
</organism>
<keyword evidence="10" id="KW-0539">Nucleus</keyword>
<evidence type="ECO:0000256" key="1">
    <source>
        <dbReference type="ARBA" id="ARBA00001968"/>
    </source>
</evidence>
<evidence type="ECO:0000256" key="6">
    <source>
        <dbReference type="ARBA" id="ARBA00022490"/>
    </source>
</evidence>
<evidence type="ECO:0000256" key="8">
    <source>
        <dbReference type="ARBA" id="ARBA00022723"/>
    </source>
</evidence>
<comment type="caution">
    <text evidence="14">The sequence shown here is derived from an EMBL/GenBank/DDBJ whole genome shotgun (WGS) entry which is preliminary data.</text>
</comment>
<evidence type="ECO:0000256" key="9">
    <source>
        <dbReference type="ARBA" id="ARBA00022801"/>
    </source>
</evidence>
<evidence type="ECO:0000256" key="4">
    <source>
        <dbReference type="ARBA" id="ARBA00006958"/>
    </source>
</evidence>
<evidence type="ECO:0000256" key="7">
    <source>
        <dbReference type="ARBA" id="ARBA00022722"/>
    </source>
</evidence>